<reference evidence="3 4" key="1">
    <citation type="submission" date="2020-04" db="EMBL/GenBank/DDBJ databases">
        <title>Perkinsus chesapeaki whole genome sequence.</title>
        <authorList>
            <person name="Bogema D.R."/>
        </authorList>
    </citation>
    <scope>NUCLEOTIDE SEQUENCE [LARGE SCALE GENOMIC DNA]</scope>
    <source>
        <strain evidence="3">ATCC PRA-425</strain>
    </source>
</reference>
<comment type="caution">
    <text evidence="3">The sequence shown here is derived from an EMBL/GenBank/DDBJ whole genome shotgun (WGS) entry which is preliminary data.</text>
</comment>
<organism evidence="3 4">
    <name type="scientific">Perkinsus chesapeaki</name>
    <name type="common">Clam parasite</name>
    <name type="synonym">Perkinsus andrewsi</name>
    <dbReference type="NCBI Taxonomy" id="330153"/>
    <lineage>
        <taxon>Eukaryota</taxon>
        <taxon>Sar</taxon>
        <taxon>Alveolata</taxon>
        <taxon>Perkinsozoa</taxon>
        <taxon>Perkinsea</taxon>
        <taxon>Perkinsida</taxon>
        <taxon>Perkinsidae</taxon>
        <taxon>Perkinsus</taxon>
    </lineage>
</organism>
<dbReference type="AlphaFoldDB" id="A0A7J6MSE9"/>
<feature type="transmembrane region" description="Helical" evidence="2">
    <location>
        <begin position="325"/>
        <end position="346"/>
    </location>
</feature>
<feature type="region of interest" description="Disordered" evidence="1">
    <location>
        <begin position="718"/>
        <end position="817"/>
    </location>
</feature>
<feature type="transmembrane region" description="Helical" evidence="2">
    <location>
        <begin position="256"/>
        <end position="276"/>
    </location>
</feature>
<keyword evidence="2" id="KW-1133">Transmembrane helix</keyword>
<keyword evidence="2" id="KW-0812">Transmembrane</keyword>
<feature type="region of interest" description="Disordered" evidence="1">
    <location>
        <begin position="361"/>
        <end position="424"/>
    </location>
</feature>
<name>A0A7J6MSE9_PERCH</name>
<feature type="compositionally biased region" description="Low complexity" evidence="1">
    <location>
        <begin position="367"/>
        <end position="376"/>
    </location>
</feature>
<accession>A0A7J6MSE9</accession>
<evidence type="ECO:0000313" key="3">
    <source>
        <dbReference type="EMBL" id="KAF4674538.1"/>
    </source>
</evidence>
<keyword evidence="2" id="KW-0472">Membrane</keyword>
<protein>
    <submittedName>
        <fullName evidence="3">Uncharacterized protein</fullName>
    </submittedName>
</protein>
<gene>
    <name evidence="3" type="ORF">FOL47_009064</name>
</gene>
<feature type="compositionally biased region" description="Acidic residues" evidence="1">
    <location>
        <begin position="742"/>
        <end position="807"/>
    </location>
</feature>
<proteinExistence type="predicted"/>
<sequence length="835" mass="93222">MAPPIYPLTSIEAAAGLLNDTRQLAKEGEENNKCGDHGKVNNDGICECDAKWYHIQIDDGSVLWCAYNNRAAPPIPGYYWVEDGLNPGEYELFPNSDHLEILDMRFWIFALLIFECCLLICCRFIRDRFCGPSVEEVIARLPPGCKQLASFGISPCRWNQGPPTELTEEEYAKVEKALEEGRYPCNSGSFNLTIGRCVCYSGYVHLVYEDRIEMCNYKERIAGAPSAPGFHFVGDTLRRGTLTTDAEALDRSYNPVVWILLIFGIEILLFFLLKFAKKRCIRFVSSKNSSFLSMSYPDSTVLLKEKFYWVKTEDRDPLDVLLGSLWGFIGFFLFVQACCFLSFKVLRFVFRPDKMKDLPPRRPLTVKLPKLPSLSSSKKDDRSPEGYGPNPYTPSLTYGGPPANTFGAPSHPMAHTYGGPSPHTPSHSFIGSSPYYPTYAQTAGPSYPMVQSQPQLPVGPMYQSPYGQTSPYPMEMSPQQHFGTAQQLPTYSGQSMMATTPNLSPGYGHPSMGTYTQPPGYGSPGAWGTGTPQTMRCIPTQERSQSHVGLGVQCNSGREGIQAISIATIGDGVFIYIIKRNWLPRGLRDLLRNPSCTKFVCNINDYLRQRVRECFRLRDFEEGVVDIGDASVQSAGRTMGLRVFWPRSPSFHVYSTPLDWGHQGYLAMTCFVPLMAASQSSQKHAYKLMQSFLVKYDVNERSRTAWFNAQRNARRSVTAIDSDSVNEAEACNEPQSGKESAEDSDAEVREDDSQSVDESEEASDAEVREDDSQSVDESEEASDAEVCEDDSQSVDESEEASDADESEKESANPSCSIRSAASKRRRLWIKYSLGL</sequence>
<evidence type="ECO:0000256" key="1">
    <source>
        <dbReference type="SAM" id="MobiDB-lite"/>
    </source>
</evidence>
<keyword evidence="4" id="KW-1185">Reference proteome</keyword>
<dbReference type="Proteomes" id="UP000591131">
    <property type="component" value="Unassembled WGS sequence"/>
</dbReference>
<evidence type="ECO:0000313" key="4">
    <source>
        <dbReference type="Proteomes" id="UP000591131"/>
    </source>
</evidence>
<dbReference type="OrthoDB" id="422844at2759"/>
<dbReference type="EMBL" id="JAAPAO010000061">
    <property type="protein sequence ID" value="KAF4674538.1"/>
    <property type="molecule type" value="Genomic_DNA"/>
</dbReference>
<evidence type="ECO:0000256" key="2">
    <source>
        <dbReference type="SAM" id="Phobius"/>
    </source>
</evidence>